<evidence type="ECO:0000256" key="4">
    <source>
        <dbReference type="ARBA" id="ARBA00021436"/>
    </source>
</evidence>
<organism evidence="7 8">
    <name type="scientific">Aphanomyces invadans</name>
    <dbReference type="NCBI Taxonomy" id="157072"/>
    <lineage>
        <taxon>Eukaryota</taxon>
        <taxon>Sar</taxon>
        <taxon>Stramenopiles</taxon>
        <taxon>Oomycota</taxon>
        <taxon>Saprolegniomycetes</taxon>
        <taxon>Saprolegniales</taxon>
        <taxon>Verrucalvaceae</taxon>
        <taxon>Aphanomyces</taxon>
    </lineage>
</organism>
<keyword evidence="6" id="KW-0539">Nucleus</keyword>
<dbReference type="EMBL" id="QUSY01000654">
    <property type="protein sequence ID" value="RHY28053.1"/>
    <property type="molecule type" value="Genomic_DNA"/>
</dbReference>
<keyword evidence="5" id="KW-0963">Cytoplasm</keyword>
<dbReference type="AlphaFoldDB" id="A0A3R7A712"/>
<dbReference type="PANTHER" id="PTHR33588">
    <property type="entry name" value="CILIA- AND FLAGELLA-ASSOCIATED PROTEIN 299"/>
    <property type="match status" value="1"/>
</dbReference>
<dbReference type="Proteomes" id="UP000285060">
    <property type="component" value="Unassembled WGS sequence"/>
</dbReference>
<comment type="subcellular location">
    <subcellularLocation>
        <location evidence="3">Cytoplasm</location>
    </subcellularLocation>
    <subcellularLocation>
        <location evidence="2">Nucleus</location>
    </subcellularLocation>
</comment>
<protein>
    <recommendedName>
        <fullName evidence="4">Cilia- and flagella-associated protein 299</fullName>
    </recommendedName>
</protein>
<dbReference type="GO" id="GO:0005634">
    <property type="term" value="C:nucleus"/>
    <property type="evidence" value="ECO:0007669"/>
    <property type="project" value="UniProtKB-SubCell"/>
</dbReference>
<evidence type="ECO:0000256" key="2">
    <source>
        <dbReference type="ARBA" id="ARBA00004123"/>
    </source>
</evidence>
<dbReference type="Pfam" id="PF14713">
    <property type="entry name" value="DUF4464"/>
    <property type="match status" value="2"/>
</dbReference>
<dbReference type="PANTHER" id="PTHR33588:SF1">
    <property type="entry name" value="CILIA- AND FLAGELLA-ASSOCIATED PROTEIN 299"/>
    <property type="match status" value="1"/>
</dbReference>
<evidence type="ECO:0000256" key="5">
    <source>
        <dbReference type="ARBA" id="ARBA00022490"/>
    </source>
</evidence>
<evidence type="ECO:0000256" key="1">
    <source>
        <dbReference type="ARBA" id="ARBA00003056"/>
    </source>
</evidence>
<dbReference type="InterPro" id="IPR027887">
    <property type="entry name" value="DUF4464"/>
</dbReference>
<dbReference type="GO" id="GO:0005737">
    <property type="term" value="C:cytoplasm"/>
    <property type="evidence" value="ECO:0007669"/>
    <property type="project" value="UniProtKB-SubCell"/>
</dbReference>
<comment type="function">
    <text evidence="1">May be involved in spermatogenesis.</text>
</comment>
<accession>A0A3R7A712</accession>
<gene>
    <name evidence="7" type="ORF">DYB32_006299</name>
</gene>
<proteinExistence type="predicted"/>
<comment type="caution">
    <text evidence="7">The sequence shown here is derived from an EMBL/GenBank/DDBJ whole genome shotgun (WGS) entry which is preliminary data.</text>
</comment>
<sequence length="254" mass="29461">MTDHDPQNDFQFSNESLDKYATYEDYLDSQISETDIFYLEDEELARQLVELGYRGTGETLRREDFDARKKMERERNAQKTNLPKQLASAGKDFSQFAFLSALASREEMVRNGKLTVRRVSSASCCDGLTAEQSIIFIRDHNSKGQEVSGYIDYALRLKSEAFEPYFERKKRLLPKPSDLSYYNWETQTCTSNSSPNFQVIADSETGLLFKNKRDRKVINVDPKANPGDNSTRTEIKTNEYMQVVIYDHMTRRKN</sequence>
<name>A0A3R7A712_9STRA</name>
<dbReference type="VEuPathDB" id="FungiDB:H310_11314"/>
<keyword evidence="8" id="KW-1185">Reference proteome</keyword>
<evidence type="ECO:0000313" key="7">
    <source>
        <dbReference type="EMBL" id="RHY28053.1"/>
    </source>
</evidence>
<reference evidence="7 8" key="1">
    <citation type="submission" date="2018-08" db="EMBL/GenBank/DDBJ databases">
        <title>Aphanomyces genome sequencing and annotation.</title>
        <authorList>
            <person name="Minardi D."/>
            <person name="Oidtmann B."/>
            <person name="Van Der Giezen M."/>
            <person name="Studholme D.J."/>
        </authorList>
    </citation>
    <scope>NUCLEOTIDE SEQUENCE [LARGE SCALE GENOMIC DNA]</scope>
    <source>
        <strain evidence="7 8">NJM0002</strain>
    </source>
</reference>
<evidence type="ECO:0000313" key="8">
    <source>
        <dbReference type="Proteomes" id="UP000285060"/>
    </source>
</evidence>
<evidence type="ECO:0000256" key="3">
    <source>
        <dbReference type="ARBA" id="ARBA00004496"/>
    </source>
</evidence>
<evidence type="ECO:0000256" key="6">
    <source>
        <dbReference type="ARBA" id="ARBA00023242"/>
    </source>
</evidence>